<feature type="domain" description="Remorin C-terminal" evidence="3">
    <location>
        <begin position="25"/>
        <end position="124"/>
    </location>
</feature>
<comment type="similarity">
    <text evidence="1">Belongs to the remorin family.</text>
</comment>
<dbReference type="PANTHER" id="PTHR31471">
    <property type="entry name" value="OS02G0116800 PROTEIN"/>
    <property type="match status" value="1"/>
</dbReference>
<name>A0A6L2L5Z1_TANCI</name>
<dbReference type="EMBL" id="BKCJ010003797">
    <property type="protein sequence ID" value="GEU57243.1"/>
    <property type="molecule type" value="Genomic_DNA"/>
</dbReference>
<dbReference type="InterPro" id="IPR005516">
    <property type="entry name" value="Remorin_C"/>
</dbReference>
<reference evidence="4" key="1">
    <citation type="journal article" date="2019" name="Sci. Rep.">
        <title>Draft genome of Tanacetum cinerariifolium, the natural source of mosquito coil.</title>
        <authorList>
            <person name="Yamashiro T."/>
            <person name="Shiraishi A."/>
            <person name="Satake H."/>
            <person name="Nakayama K."/>
        </authorList>
    </citation>
    <scope>NUCLEOTIDE SEQUENCE</scope>
</reference>
<dbReference type="PANTHER" id="PTHR31471:SF51">
    <property type="entry name" value="REMORIN FAMILY PROTEIN"/>
    <property type="match status" value="1"/>
</dbReference>
<feature type="compositionally biased region" description="Basic and acidic residues" evidence="2">
    <location>
        <begin position="97"/>
        <end position="115"/>
    </location>
</feature>
<proteinExistence type="inferred from homology"/>
<evidence type="ECO:0000256" key="2">
    <source>
        <dbReference type="SAM" id="MobiDB-lite"/>
    </source>
</evidence>
<evidence type="ECO:0000313" key="4">
    <source>
        <dbReference type="EMBL" id="GEU57243.1"/>
    </source>
</evidence>
<feature type="region of interest" description="Disordered" evidence="2">
    <location>
        <begin position="94"/>
        <end position="117"/>
    </location>
</feature>
<dbReference type="Pfam" id="PF03763">
    <property type="entry name" value="Remorin_C"/>
    <property type="match status" value="1"/>
</dbReference>
<evidence type="ECO:0000259" key="3">
    <source>
        <dbReference type="Pfam" id="PF03763"/>
    </source>
</evidence>
<comment type="caution">
    <text evidence="4">The sequence shown here is derived from an EMBL/GenBank/DDBJ whole genome shotgun (WGS) entry which is preliminary data.</text>
</comment>
<feature type="region of interest" description="Disordered" evidence="2">
    <location>
        <begin position="1"/>
        <end position="27"/>
    </location>
</feature>
<gene>
    <name evidence="4" type="ORF">Tci_029221</name>
</gene>
<protein>
    <recommendedName>
        <fullName evidence="3">Remorin C-terminal domain-containing protein</fullName>
    </recommendedName>
</protein>
<accession>A0A6L2L5Z1</accession>
<sequence length="131" mass="15352">MPGSVEDKQLDKEPGQKEPERKLGEADIWEKNEMEKIKERFVKLKAKISEWETKKKARAKKKLTRKEGKLEWKRAQALMRFTENMVTIEKIAGGARSKNDENRKKKEMRVKEKAKMIRSTGKISNPTFLCC</sequence>
<organism evidence="4">
    <name type="scientific">Tanacetum cinerariifolium</name>
    <name type="common">Dalmatian daisy</name>
    <name type="synonym">Chrysanthemum cinerariifolium</name>
    <dbReference type="NCBI Taxonomy" id="118510"/>
    <lineage>
        <taxon>Eukaryota</taxon>
        <taxon>Viridiplantae</taxon>
        <taxon>Streptophyta</taxon>
        <taxon>Embryophyta</taxon>
        <taxon>Tracheophyta</taxon>
        <taxon>Spermatophyta</taxon>
        <taxon>Magnoliopsida</taxon>
        <taxon>eudicotyledons</taxon>
        <taxon>Gunneridae</taxon>
        <taxon>Pentapetalae</taxon>
        <taxon>asterids</taxon>
        <taxon>campanulids</taxon>
        <taxon>Asterales</taxon>
        <taxon>Asteraceae</taxon>
        <taxon>Asteroideae</taxon>
        <taxon>Anthemideae</taxon>
        <taxon>Anthemidinae</taxon>
        <taxon>Tanacetum</taxon>
    </lineage>
</organism>
<dbReference type="AlphaFoldDB" id="A0A6L2L5Z1"/>
<evidence type="ECO:0000256" key="1">
    <source>
        <dbReference type="ARBA" id="ARBA00005711"/>
    </source>
</evidence>